<keyword evidence="4" id="KW-1185">Reference proteome</keyword>
<organism evidence="3 4">
    <name type="scientific">Lolium multiflorum</name>
    <name type="common">Italian ryegrass</name>
    <name type="synonym">Lolium perenne subsp. multiflorum</name>
    <dbReference type="NCBI Taxonomy" id="4521"/>
    <lineage>
        <taxon>Eukaryota</taxon>
        <taxon>Viridiplantae</taxon>
        <taxon>Streptophyta</taxon>
        <taxon>Embryophyta</taxon>
        <taxon>Tracheophyta</taxon>
        <taxon>Spermatophyta</taxon>
        <taxon>Magnoliopsida</taxon>
        <taxon>Liliopsida</taxon>
        <taxon>Poales</taxon>
        <taxon>Poaceae</taxon>
        <taxon>BOP clade</taxon>
        <taxon>Pooideae</taxon>
        <taxon>Poodae</taxon>
        <taxon>Poeae</taxon>
        <taxon>Poeae Chloroplast Group 2 (Poeae type)</taxon>
        <taxon>Loliodinae</taxon>
        <taxon>Loliinae</taxon>
        <taxon>Lolium</taxon>
    </lineage>
</organism>
<feature type="domain" description="Amidase" evidence="2">
    <location>
        <begin position="49"/>
        <end position="243"/>
    </location>
</feature>
<evidence type="ECO:0000313" key="3">
    <source>
        <dbReference type="EMBL" id="KAK1678119.1"/>
    </source>
</evidence>
<dbReference type="Gene3D" id="3.90.1300.10">
    <property type="entry name" value="Amidase signature (AS) domain"/>
    <property type="match status" value="1"/>
</dbReference>
<dbReference type="InterPro" id="IPR036928">
    <property type="entry name" value="AS_sf"/>
</dbReference>
<feature type="chain" id="PRO_5042221037" description="Amidase domain-containing protein" evidence="1">
    <location>
        <begin position="19"/>
        <end position="243"/>
    </location>
</feature>
<reference evidence="3" key="1">
    <citation type="submission" date="2023-07" db="EMBL/GenBank/DDBJ databases">
        <title>A chromosome-level genome assembly of Lolium multiflorum.</title>
        <authorList>
            <person name="Chen Y."/>
            <person name="Copetti D."/>
            <person name="Kolliker R."/>
            <person name="Studer B."/>
        </authorList>
    </citation>
    <scope>NUCLEOTIDE SEQUENCE</scope>
    <source>
        <strain evidence="3">02402/16</strain>
        <tissue evidence="3">Leaf</tissue>
    </source>
</reference>
<dbReference type="PANTHER" id="PTHR42678:SF26">
    <property type="entry name" value="OS04G0183500 PROTEIN"/>
    <property type="match status" value="1"/>
</dbReference>
<dbReference type="Proteomes" id="UP001231189">
    <property type="component" value="Unassembled WGS sequence"/>
</dbReference>
<name>A0AAD8TA81_LOLMU</name>
<dbReference type="PANTHER" id="PTHR42678">
    <property type="entry name" value="AMIDASE"/>
    <property type="match status" value="1"/>
</dbReference>
<evidence type="ECO:0000259" key="2">
    <source>
        <dbReference type="Pfam" id="PF01425"/>
    </source>
</evidence>
<gene>
    <name evidence="3" type="ORF">QYE76_038967</name>
</gene>
<evidence type="ECO:0000256" key="1">
    <source>
        <dbReference type="SAM" id="SignalP"/>
    </source>
</evidence>
<accession>A0AAD8TA81</accession>
<feature type="signal peptide" evidence="1">
    <location>
        <begin position="1"/>
        <end position="18"/>
    </location>
</feature>
<dbReference type="EMBL" id="JAUUTY010000002">
    <property type="protein sequence ID" value="KAK1678119.1"/>
    <property type="molecule type" value="Genomic_DNA"/>
</dbReference>
<dbReference type="SUPFAM" id="SSF75304">
    <property type="entry name" value="Amidase signature (AS) enzymes"/>
    <property type="match status" value="1"/>
</dbReference>
<dbReference type="InterPro" id="IPR023631">
    <property type="entry name" value="Amidase_dom"/>
</dbReference>
<keyword evidence="1" id="KW-0732">Signal</keyword>
<sequence>MAWLRLQAVAAVLALVAGAGVSHRFEFHDATVEAIHLGFTNGSLTSAALVQFYLDRIRRLNPLLRAVIEVNPDAVLEARAADARRRTSGGRLLGALDGIPVLLKDNMATRDKLNTTVGSLALVGSVVRRDAGVVTRLRRAGAVVLGKANPTEWCNIRRVDNGWSARGGQTLNPYVLSSTPCGSSAGSGVAAAANMAAVTLGTETDGSILCPSSFNSVVGIKPTVGLTSRYGVVPISPRQDTVG</sequence>
<proteinExistence type="predicted"/>
<protein>
    <recommendedName>
        <fullName evidence="2">Amidase domain-containing protein</fullName>
    </recommendedName>
</protein>
<dbReference type="AlphaFoldDB" id="A0AAD8TA81"/>
<evidence type="ECO:0000313" key="4">
    <source>
        <dbReference type="Proteomes" id="UP001231189"/>
    </source>
</evidence>
<comment type="caution">
    <text evidence="3">The sequence shown here is derived from an EMBL/GenBank/DDBJ whole genome shotgun (WGS) entry which is preliminary data.</text>
</comment>
<dbReference type="Pfam" id="PF01425">
    <property type="entry name" value="Amidase"/>
    <property type="match status" value="1"/>
</dbReference>